<reference evidence="4 5" key="1">
    <citation type="submission" date="2016-07" db="EMBL/GenBank/DDBJ databases">
        <title>Pervasive Adenine N6-methylation of Active Genes in Fungi.</title>
        <authorList>
            <consortium name="DOE Joint Genome Institute"/>
            <person name="Mondo S.J."/>
            <person name="Dannebaum R.O."/>
            <person name="Kuo R.C."/>
            <person name="Labutti K."/>
            <person name="Haridas S."/>
            <person name="Kuo A."/>
            <person name="Salamov A."/>
            <person name="Ahrendt S.R."/>
            <person name="Lipzen A."/>
            <person name="Sullivan W."/>
            <person name="Andreopoulos W.B."/>
            <person name="Clum A."/>
            <person name="Lindquist E."/>
            <person name="Daum C."/>
            <person name="Ramamoorthy G.K."/>
            <person name="Gryganskyi A."/>
            <person name="Culley D."/>
            <person name="Magnuson J.K."/>
            <person name="James T.Y."/>
            <person name="O'Malley M.A."/>
            <person name="Stajich J.E."/>
            <person name="Spatafora J.W."/>
            <person name="Visel A."/>
            <person name="Grigoriev I.V."/>
        </authorList>
    </citation>
    <scope>NUCLEOTIDE SEQUENCE [LARGE SCALE GENOMIC DNA]</scope>
    <source>
        <strain evidence="4 5">CBS 931.73</strain>
    </source>
</reference>
<dbReference type="GO" id="GO:0006511">
    <property type="term" value="P:ubiquitin-dependent protein catabolic process"/>
    <property type="evidence" value="ECO:0007669"/>
    <property type="project" value="TreeGrafter"/>
</dbReference>
<evidence type="ECO:0000256" key="3">
    <source>
        <dbReference type="ARBA" id="ARBA00022679"/>
    </source>
</evidence>
<dbReference type="PANTHER" id="PTHR45700">
    <property type="entry name" value="UBIQUITIN-PROTEIN LIGASE E3C"/>
    <property type="match status" value="1"/>
</dbReference>
<dbReference type="OrthoDB" id="2287846at2759"/>
<dbReference type="PROSITE" id="PS50096">
    <property type="entry name" value="IQ"/>
    <property type="match status" value="1"/>
</dbReference>
<sequence length="252" mass="29437">MFSFEGDFKAKRNINLGGSRQQQDKKDLLKKAQLERKKREQSRKRERSAILIQSFYRGRKRAQSLRSDLRQQWNAKFDDAKIADLTSSRLFQFLRELVLFYRPMHDEIRLVALALVLSNPQPKLPEGHYNFAFSSLAIGEDVYIHTLRKACDILLRAFVRTGDSYLLRCLLFLTEESSYRQINQASDQSKQTVMKILGYLIRKGMYQHLSDYLTQLPEHSTEADVSKLILRVFQYAGPHEEMYDVAVATNHP</sequence>
<dbReference type="GO" id="GO:0061630">
    <property type="term" value="F:ubiquitin protein ligase activity"/>
    <property type="evidence" value="ECO:0007669"/>
    <property type="project" value="UniProtKB-EC"/>
</dbReference>
<evidence type="ECO:0000256" key="1">
    <source>
        <dbReference type="ARBA" id="ARBA00000885"/>
    </source>
</evidence>
<comment type="caution">
    <text evidence="4">The sequence shown here is derived from an EMBL/GenBank/DDBJ whole genome shotgun (WGS) entry which is preliminary data.</text>
</comment>
<evidence type="ECO:0000256" key="2">
    <source>
        <dbReference type="ARBA" id="ARBA00012485"/>
    </source>
</evidence>
<gene>
    <name evidence="4" type="ORF">K493DRAFT_72432</name>
</gene>
<dbReference type="Proteomes" id="UP000193498">
    <property type="component" value="Unassembled WGS sequence"/>
</dbReference>
<dbReference type="PANTHER" id="PTHR45700:SF2">
    <property type="entry name" value="UBIQUITIN-PROTEIN LIGASE E3C"/>
    <property type="match status" value="1"/>
</dbReference>
<dbReference type="InterPro" id="IPR044611">
    <property type="entry name" value="E3A/B/C-like"/>
</dbReference>
<proteinExistence type="predicted"/>
<organism evidence="4 5">
    <name type="scientific">Basidiobolus meristosporus CBS 931.73</name>
    <dbReference type="NCBI Taxonomy" id="1314790"/>
    <lineage>
        <taxon>Eukaryota</taxon>
        <taxon>Fungi</taxon>
        <taxon>Fungi incertae sedis</taxon>
        <taxon>Zoopagomycota</taxon>
        <taxon>Entomophthoromycotina</taxon>
        <taxon>Basidiobolomycetes</taxon>
        <taxon>Basidiobolales</taxon>
        <taxon>Basidiobolaceae</taxon>
        <taxon>Basidiobolus</taxon>
    </lineage>
</organism>
<protein>
    <recommendedName>
        <fullName evidence="2">HECT-type E3 ubiquitin transferase</fullName>
        <ecNumber evidence="2">2.3.2.26</ecNumber>
    </recommendedName>
</protein>
<dbReference type="GO" id="GO:0000209">
    <property type="term" value="P:protein polyubiquitination"/>
    <property type="evidence" value="ECO:0007669"/>
    <property type="project" value="InterPro"/>
</dbReference>
<dbReference type="InParanoid" id="A0A1Y1XTF8"/>
<keyword evidence="5" id="KW-1185">Reference proteome</keyword>
<name>A0A1Y1XTF8_9FUNG</name>
<accession>A0A1Y1XTF8</accession>
<dbReference type="AlphaFoldDB" id="A0A1Y1XTF8"/>
<comment type="catalytic activity">
    <reaction evidence="1">
        <text>S-ubiquitinyl-[E2 ubiquitin-conjugating enzyme]-L-cysteine + [acceptor protein]-L-lysine = [E2 ubiquitin-conjugating enzyme]-L-cysteine + N(6)-ubiquitinyl-[acceptor protein]-L-lysine.</text>
        <dbReference type="EC" id="2.3.2.26"/>
    </reaction>
</comment>
<keyword evidence="3" id="KW-0808">Transferase</keyword>
<evidence type="ECO:0000313" key="5">
    <source>
        <dbReference type="Proteomes" id="UP000193498"/>
    </source>
</evidence>
<dbReference type="EMBL" id="MCFE01000481">
    <property type="protein sequence ID" value="ORX89041.1"/>
    <property type="molecule type" value="Genomic_DNA"/>
</dbReference>
<dbReference type="EC" id="2.3.2.26" evidence="2"/>
<evidence type="ECO:0000313" key="4">
    <source>
        <dbReference type="EMBL" id="ORX89041.1"/>
    </source>
</evidence>
<dbReference type="STRING" id="1314790.A0A1Y1XTF8"/>